<keyword evidence="6" id="KW-0862">Zinc</keyword>
<keyword evidence="5 7" id="KW-0472">Membrane</keyword>
<dbReference type="EMBL" id="VZRW01013178">
    <property type="protein sequence ID" value="NWX23947.1"/>
    <property type="molecule type" value="Genomic_DNA"/>
</dbReference>
<evidence type="ECO:0000256" key="7">
    <source>
        <dbReference type="SAM" id="Phobius"/>
    </source>
</evidence>
<evidence type="ECO:0000313" key="9">
    <source>
        <dbReference type="Proteomes" id="UP000559068"/>
    </source>
</evidence>
<dbReference type="InterPro" id="IPR004254">
    <property type="entry name" value="AdipoR/HlyIII-related"/>
</dbReference>
<comment type="caution">
    <text evidence="8">The sequence shown here is derived from an EMBL/GenBank/DDBJ whole genome shotgun (WGS) entry which is preliminary data.</text>
</comment>
<dbReference type="OrthoDB" id="529367at2759"/>
<comment type="subcellular location">
    <subcellularLocation>
        <location evidence="1">Membrane</location>
        <topology evidence="1">Multi-pass membrane protein</topology>
    </subcellularLocation>
</comment>
<name>A0A7K6UMC3_9AVES</name>
<feature type="binding site" evidence="6">
    <location>
        <position position="131"/>
    </location>
    <ligand>
        <name>Zn(2+)</name>
        <dbReference type="ChEBI" id="CHEBI:29105"/>
    </ligand>
</feature>
<feature type="binding site" evidence="6">
    <location>
        <position position="287"/>
    </location>
    <ligand>
        <name>Zn(2+)</name>
        <dbReference type="ChEBI" id="CHEBI:29105"/>
    </ligand>
</feature>
<evidence type="ECO:0000256" key="3">
    <source>
        <dbReference type="ARBA" id="ARBA00022692"/>
    </source>
</evidence>
<feature type="non-terminal residue" evidence="8">
    <location>
        <position position="1"/>
    </location>
</feature>
<sequence>MLSLKLPRLLSINQVPKGYQEQGILFGYRPPRSSAADCLLSVFQMTNETLNIWTHFVPAWWVPCPGSSAPVGGGGGSLQWDAHPLPPHRYFVWTLVGQLQGPGGQDDPHAWPLLAYLLTCCIYPLASSCAHTFSTMSTRTRHICYFFDYAALSMYSLGSALAYSAYIFPAEWLNSTFHHCYVSIAVLNTVVSTSLSCYSRFLEVEQPRLSKAARTLAFVYPYLFDSIPLFYRFYLCMAESCTEAAILLHYKHTLCAFLTCFIFASHLPERLAPGHFDYIGHSHQVFHVCGIIGTHFQMEAIMMDMAEHQDQRLPTSLLPSSLQTLGAMAIGVATNLAVIGLCSVSLHFMPEPLQR</sequence>
<evidence type="ECO:0000256" key="5">
    <source>
        <dbReference type="ARBA" id="ARBA00023136"/>
    </source>
</evidence>
<reference evidence="8 9" key="1">
    <citation type="submission" date="2019-09" db="EMBL/GenBank/DDBJ databases">
        <title>Bird 10,000 Genomes (B10K) Project - Family phase.</title>
        <authorList>
            <person name="Zhang G."/>
        </authorList>
    </citation>
    <scope>NUCLEOTIDE SEQUENCE [LARGE SCALE GENOMIC DNA]</scope>
    <source>
        <strain evidence="8">B10K-DU-029-76</strain>
        <tissue evidence="8">Heart</tissue>
    </source>
</reference>
<keyword evidence="3 7" id="KW-0812">Transmembrane</keyword>
<comment type="similarity">
    <text evidence="2">Belongs to the ADIPOR family.</text>
</comment>
<evidence type="ECO:0000256" key="2">
    <source>
        <dbReference type="ARBA" id="ARBA00007018"/>
    </source>
</evidence>
<dbReference type="GO" id="GO:0016020">
    <property type="term" value="C:membrane"/>
    <property type="evidence" value="ECO:0007669"/>
    <property type="project" value="UniProtKB-SubCell"/>
</dbReference>
<evidence type="ECO:0000256" key="4">
    <source>
        <dbReference type="ARBA" id="ARBA00022989"/>
    </source>
</evidence>
<dbReference type="GO" id="GO:0038023">
    <property type="term" value="F:signaling receptor activity"/>
    <property type="evidence" value="ECO:0007669"/>
    <property type="project" value="TreeGrafter"/>
</dbReference>
<gene>
    <name evidence="8" type="primary">Paqr5b</name>
    <name evidence="8" type="ORF">AEGBEN_R11175</name>
</gene>
<dbReference type="PANTHER" id="PTHR20855">
    <property type="entry name" value="ADIPOR/PROGESTIN RECEPTOR-RELATED"/>
    <property type="match status" value="1"/>
</dbReference>
<dbReference type="Pfam" id="PF03006">
    <property type="entry name" value="HlyIII"/>
    <property type="match status" value="1"/>
</dbReference>
<feature type="binding site" evidence="6">
    <location>
        <position position="283"/>
    </location>
    <ligand>
        <name>Zn(2+)</name>
        <dbReference type="ChEBI" id="CHEBI:29105"/>
    </ligand>
</feature>
<dbReference type="Proteomes" id="UP000559068">
    <property type="component" value="Unassembled WGS sequence"/>
</dbReference>
<proteinExistence type="inferred from homology"/>
<feature type="transmembrane region" description="Helical" evidence="7">
    <location>
        <begin position="325"/>
        <end position="349"/>
    </location>
</feature>
<feature type="non-terminal residue" evidence="8">
    <location>
        <position position="355"/>
    </location>
</feature>
<evidence type="ECO:0000313" key="8">
    <source>
        <dbReference type="EMBL" id="NWX23947.1"/>
    </source>
</evidence>
<dbReference type="PANTHER" id="PTHR20855:SF38">
    <property type="entry name" value="MEMBRANE PROGESTIN RECEPTOR GAMMA"/>
    <property type="match status" value="1"/>
</dbReference>
<evidence type="ECO:0000256" key="1">
    <source>
        <dbReference type="ARBA" id="ARBA00004141"/>
    </source>
</evidence>
<organism evidence="8 9">
    <name type="scientific">Aegotheles bennettii</name>
    <dbReference type="NCBI Taxonomy" id="48278"/>
    <lineage>
        <taxon>Eukaryota</taxon>
        <taxon>Metazoa</taxon>
        <taxon>Chordata</taxon>
        <taxon>Craniata</taxon>
        <taxon>Vertebrata</taxon>
        <taxon>Euteleostomi</taxon>
        <taxon>Archelosauria</taxon>
        <taxon>Archosauria</taxon>
        <taxon>Dinosauria</taxon>
        <taxon>Saurischia</taxon>
        <taxon>Theropoda</taxon>
        <taxon>Coelurosauria</taxon>
        <taxon>Aves</taxon>
        <taxon>Neognathae</taxon>
        <taxon>Neoaves</taxon>
        <taxon>Strisores</taxon>
        <taxon>Caprimulgiformes</taxon>
        <taxon>Aegothelidae</taxon>
        <taxon>Aegotheles</taxon>
    </lineage>
</organism>
<keyword evidence="4 7" id="KW-1133">Transmembrane helix</keyword>
<keyword evidence="9" id="KW-1185">Reference proteome</keyword>
<feature type="transmembrane region" description="Helical" evidence="7">
    <location>
        <begin position="213"/>
        <end position="234"/>
    </location>
</feature>
<dbReference type="AlphaFoldDB" id="A0A7K6UMC3"/>
<feature type="transmembrane region" description="Helical" evidence="7">
    <location>
        <begin position="181"/>
        <end position="201"/>
    </location>
</feature>
<feature type="transmembrane region" description="Helical" evidence="7">
    <location>
        <begin position="246"/>
        <end position="264"/>
    </location>
</feature>
<keyword evidence="6" id="KW-0479">Metal-binding</keyword>
<feature type="transmembrane region" description="Helical" evidence="7">
    <location>
        <begin position="145"/>
        <end position="169"/>
    </location>
</feature>
<evidence type="ECO:0000256" key="6">
    <source>
        <dbReference type="PIRSR" id="PIRSR604254-1"/>
    </source>
</evidence>
<accession>A0A7K6UMC3</accession>
<protein>
    <submittedName>
        <fullName evidence="8">MPRGB protein</fullName>
    </submittedName>
</protein>
<dbReference type="GO" id="GO:0046872">
    <property type="term" value="F:metal ion binding"/>
    <property type="evidence" value="ECO:0007669"/>
    <property type="project" value="UniProtKB-KW"/>
</dbReference>